<proteinExistence type="predicted"/>
<dbReference type="Pfam" id="PF20796">
    <property type="entry name" value="PDDEXK_13"/>
    <property type="match status" value="1"/>
</dbReference>
<evidence type="ECO:0000259" key="1">
    <source>
        <dbReference type="Pfam" id="PF20796"/>
    </source>
</evidence>
<sequence>MSDAAQSLTIRPRDGRWAHLSLCVLDAVFSMGARYTTTVNTCRRYADSAKMVPLQDSTSPVVIGTDAEQSLRSFVAEMDAVGTDTFAETVLKNRQRTSPRGGIRKAQAALEYAGALVDAGVERYADLPALFADNTRLAALEGRLRDVPGNGSGDVRLGYLWMLLGDDHTIKPDRMVLRWLERVLGRTVGTGEARTLLTDAAVEIGRTPWELDHAVWNAERGHRRRVTSDPVVRRRHRAHQGRWREEILGAPEGPARQEERDGRGAELVDSMLPISHDGVSAVDAGWNLMSAAAVEYTRARVEVVREAKGVVQEDRLWRNLLSSQPLAFSLVGELRERPESTLKVLSTMTGQKIVAFDRINADDAPFELDGLQAEWAPRPATHTGDKSAADIAAAVRTSDGRRLLITVEVKYTDDFSRDRLEKAGRADRYGPLLERLGLADEEVEALHLAGGTQFLRSVLLTESVRANGECDDVLAVVLGRADDDRARNVVHTVDAAVPSVTVGYWSITGLLDVAAKHPDLSDWAESMAGRYVPDPA</sequence>
<comment type="caution">
    <text evidence="2">The sequence shown here is derived from an EMBL/GenBank/DDBJ whole genome shotgun (WGS) entry which is preliminary data.</text>
</comment>
<accession>A0A4Q7UX10</accession>
<gene>
    <name evidence="2" type="ORF">EV383_1500</name>
</gene>
<evidence type="ECO:0000313" key="3">
    <source>
        <dbReference type="Proteomes" id="UP000291591"/>
    </source>
</evidence>
<keyword evidence="3" id="KW-1185">Reference proteome</keyword>
<dbReference type="AlphaFoldDB" id="A0A4Q7UX10"/>
<evidence type="ECO:0000313" key="2">
    <source>
        <dbReference type="EMBL" id="RZT84649.1"/>
    </source>
</evidence>
<dbReference type="RefSeq" id="WP_242622954.1">
    <property type="nucleotide sequence ID" value="NZ_SHKL01000001.1"/>
</dbReference>
<feature type="domain" description="PD-(D/E)XK nuclease-like" evidence="1">
    <location>
        <begin position="228"/>
        <end position="532"/>
    </location>
</feature>
<name>A0A4Q7UX10_PSEST</name>
<dbReference type="InterPro" id="IPR048822">
    <property type="entry name" value="PDDEXK_13"/>
</dbReference>
<dbReference type="Proteomes" id="UP000291591">
    <property type="component" value="Unassembled WGS sequence"/>
</dbReference>
<reference evidence="2 3" key="1">
    <citation type="submission" date="2019-02" db="EMBL/GenBank/DDBJ databases">
        <title>Sequencing the genomes of 1000 actinobacteria strains.</title>
        <authorList>
            <person name="Klenk H.-P."/>
        </authorList>
    </citation>
    <scope>NUCLEOTIDE SEQUENCE [LARGE SCALE GENOMIC DNA]</scope>
    <source>
        <strain evidence="2 3">DSM 45779</strain>
    </source>
</reference>
<organism evidence="2 3">
    <name type="scientific">Pseudonocardia sediminis</name>
    <dbReference type="NCBI Taxonomy" id="1397368"/>
    <lineage>
        <taxon>Bacteria</taxon>
        <taxon>Bacillati</taxon>
        <taxon>Actinomycetota</taxon>
        <taxon>Actinomycetes</taxon>
        <taxon>Pseudonocardiales</taxon>
        <taxon>Pseudonocardiaceae</taxon>
        <taxon>Pseudonocardia</taxon>
    </lineage>
</organism>
<dbReference type="EMBL" id="SHKL01000001">
    <property type="protein sequence ID" value="RZT84649.1"/>
    <property type="molecule type" value="Genomic_DNA"/>
</dbReference>
<protein>
    <recommendedName>
        <fullName evidence="1">PD-(D/E)XK nuclease-like domain-containing protein</fullName>
    </recommendedName>
</protein>